<dbReference type="Pfam" id="PF02754">
    <property type="entry name" value="CCG"/>
    <property type="match status" value="2"/>
</dbReference>
<organism evidence="8 9">
    <name type="scientific">Phenylobacterium conjunctum</name>
    <dbReference type="NCBI Taxonomy" id="1298959"/>
    <lineage>
        <taxon>Bacteria</taxon>
        <taxon>Pseudomonadati</taxon>
        <taxon>Pseudomonadota</taxon>
        <taxon>Alphaproteobacteria</taxon>
        <taxon>Caulobacterales</taxon>
        <taxon>Caulobacteraceae</taxon>
        <taxon>Phenylobacterium</taxon>
    </lineage>
</organism>
<dbReference type="Pfam" id="PF13183">
    <property type="entry name" value="Fer4_8"/>
    <property type="match status" value="1"/>
</dbReference>
<feature type="domain" description="4Fe-4S ferredoxin-type" evidence="7">
    <location>
        <begin position="14"/>
        <end position="45"/>
    </location>
</feature>
<proteinExistence type="predicted"/>
<feature type="domain" description="4Fe-4S ferredoxin-type" evidence="7">
    <location>
        <begin position="65"/>
        <end position="89"/>
    </location>
</feature>
<dbReference type="PANTHER" id="PTHR32479:SF17">
    <property type="entry name" value="GLYCOLATE OXIDASE IRON-SULFUR SUBUNIT"/>
    <property type="match status" value="1"/>
</dbReference>
<dbReference type="Gene3D" id="1.10.1060.10">
    <property type="entry name" value="Alpha-helical ferredoxin"/>
    <property type="match status" value="1"/>
</dbReference>
<evidence type="ECO:0000256" key="2">
    <source>
        <dbReference type="ARBA" id="ARBA00022723"/>
    </source>
</evidence>
<dbReference type="NCBIfam" id="NF008434">
    <property type="entry name" value="PRK11274.1"/>
    <property type="match status" value="1"/>
</dbReference>
<keyword evidence="4 6" id="KW-0408">Iron</keyword>
<dbReference type="InterPro" id="IPR017900">
    <property type="entry name" value="4Fe4S_Fe_S_CS"/>
</dbReference>
<evidence type="ECO:0000313" key="9">
    <source>
        <dbReference type="Proteomes" id="UP001597216"/>
    </source>
</evidence>
<dbReference type="PROSITE" id="PS00198">
    <property type="entry name" value="4FE4S_FER_1"/>
    <property type="match status" value="1"/>
</dbReference>
<reference evidence="9" key="1">
    <citation type="journal article" date="2019" name="Int. J. Syst. Evol. Microbiol.">
        <title>The Global Catalogue of Microorganisms (GCM) 10K type strain sequencing project: providing services to taxonomists for standard genome sequencing and annotation.</title>
        <authorList>
            <consortium name="The Broad Institute Genomics Platform"/>
            <consortium name="The Broad Institute Genome Sequencing Center for Infectious Disease"/>
            <person name="Wu L."/>
            <person name="Ma J."/>
        </authorList>
    </citation>
    <scope>NUCLEOTIDE SEQUENCE [LARGE SCALE GENOMIC DNA]</scope>
    <source>
        <strain evidence="9">CCUG 55074</strain>
    </source>
</reference>
<keyword evidence="6" id="KW-0249">Electron transport</keyword>
<comment type="cofactor">
    <cofactor evidence="6">
        <name>[4Fe-4S] cluster</name>
        <dbReference type="ChEBI" id="CHEBI:49883"/>
    </cofactor>
    <text evidence="6">Binds 2 [4Fe-4S] clusters.</text>
</comment>
<dbReference type="Proteomes" id="UP001597216">
    <property type="component" value="Unassembled WGS sequence"/>
</dbReference>
<sequence>MRTVITGRLAGTSGGAIAEQALKACVHCGMCNATCPTYQLTGDERDGPRGRIYLMKQALEGAAPSATTLKHLDRCLSCRACETTCPSGVQYHRLLDIARAEIAGQVGRRPLERLKRWGVRRLASNPGLFRLATALGRAVPLPAALKTKLPPKVEAGATPAPTRARKMIMLGGCVQKASAPHFNATMARILDRAGVSLVEARLAGCCGALHFHLDAEDEARVAARANVDAWWSLVEAGAEAILVNSSGCAAFLKDYPDLLRDDPAYADRASRLAAMVRDPIEVLAELDLKPLRAPADPKIAVHEPCTLQHGLKLTGKIPALLRRLGYDPQAVADAHLCCGSAGAYSLLQPELSNQLKANKLAALNASAPAAIYTANIGCWTHLATGGEAPVRHWLEAVDEVTRP</sequence>
<dbReference type="InterPro" id="IPR009051">
    <property type="entry name" value="Helical_ferredxn"/>
</dbReference>
<accession>A0ABW3SZ93</accession>
<keyword evidence="9" id="KW-1185">Reference proteome</keyword>
<evidence type="ECO:0000259" key="7">
    <source>
        <dbReference type="PROSITE" id="PS51379"/>
    </source>
</evidence>
<dbReference type="PANTHER" id="PTHR32479">
    <property type="entry name" value="GLYCOLATE OXIDASE IRON-SULFUR SUBUNIT"/>
    <property type="match status" value="1"/>
</dbReference>
<evidence type="ECO:0000256" key="6">
    <source>
        <dbReference type="PIRNR" id="PIRNR000139"/>
    </source>
</evidence>
<dbReference type="EC" id="1.1.99.14" evidence="6"/>
<protein>
    <recommendedName>
        <fullName evidence="6">Glycolate oxidase iron-sulfur subunit</fullName>
        <ecNumber evidence="6">1.1.99.14</ecNumber>
    </recommendedName>
</protein>
<evidence type="ECO:0000256" key="4">
    <source>
        <dbReference type="ARBA" id="ARBA00023004"/>
    </source>
</evidence>
<evidence type="ECO:0000313" key="8">
    <source>
        <dbReference type="EMBL" id="MFD1190219.1"/>
    </source>
</evidence>
<dbReference type="GO" id="GO:0019154">
    <property type="term" value="F:glycolate dehydrogenase activity"/>
    <property type="evidence" value="ECO:0007669"/>
    <property type="project" value="UniProtKB-EC"/>
</dbReference>
<dbReference type="InterPro" id="IPR004017">
    <property type="entry name" value="Cys_rich_dom"/>
</dbReference>
<keyword evidence="2 6" id="KW-0479">Metal-binding</keyword>
<dbReference type="PIRSF" id="PIRSF000139">
    <property type="entry name" value="Glc_ox_4Fe-4S"/>
    <property type="match status" value="1"/>
</dbReference>
<keyword evidence="1 6" id="KW-0004">4Fe-4S</keyword>
<comment type="caution">
    <text evidence="8">The sequence shown here is derived from an EMBL/GenBank/DDBJ whole genome shotgun (WGS) entry which is preliminary data.</text>
</comment>
<gene>
    <name evidence="8" type="primary">glcF</name>
    <name evidence="8" type="ORF">ACFQ27_06470</name>
</gene>
<keyword evidence="5 6" id="KW-0411">Iron-sulfur</keyword>
<evidence type="ECO:0000256" key="5">
    <source>
        <dbReference type="ARBA" id="ARBA00023014"/>
    </source>
</evidence>
<keyword evidence="3" id="KW-0677">Repeat</keyword>
<comment type="catalytic activity">
    <reaction evidence="6">
        <text>(R)-lactate + A = pyruvate + AH2</text>
        <dbReference type="Rhea" id="RHEA:15089"/>
        <dbReference type="ChEBI" id="CHEBI:13193"/>
        <dbReference type="ChEBI" id="CHEBI:15361"/>
        <dbReference type="ChEBI" id="CHEBI:16004"/>
        <dbReference type="ChEBI" id="CHEBI:17499"/>
    </reaction>
</comment>
<dbReference type="RefSeq" id="WP_374344687.1">
    <property type="nucleotide sequence ID" value="NZ_JBHTLQ010000010.1"/>
</dbReference>
<name>A0ABW3SZ93_9CAUL</name>
<dbReference type="InterPro" id="IPR017896">
    <property type="entry name" value="4Fe4S_Fe-S-bd"/>
</dbReference>
<evidence type="ECO:0000256" key="1">
    <source>
        <dbReference type="ARBA" id="ARBA00022485"/>
    </source>
</evidence>
<comment type="function">
    <text evidence="6">Component of a complex that catalyzes the oxidation of glycolate to glyoxylate.</text>
</comment>
<dbReference type="EMBL" id="JBHTLQ010000010">
    <property type="protein sequence ID" value="MFD1190219.1"/>
    <property type="molecule type" value="Genomic_DNA"/>
</dbReference>
<comment type="catalytic activity">
    <reaction evidence="6">
        <text>glycolate + A = glyoxylate + AH2</text>
        <dbReference type="Rhea" id="RHEA:21264"/>
        <dbReference type="ChEBI" id="CHEBI:13193"/>
        <dbReference type="ChEBI" id="CHEBI:17499"/>
        <dbReference type="ChEBI" id="CHEBI:29805"/>
        <dbReference type="ChEBI" id="CHEBI:36655"/>
        <dbReference type="EC" id="1.1.99.14"/>
    </reaction>
</comment>
<dbReference type="InterPro" id="IPR012257">
    <property type="entry name" value="Glc_ox_4Fe-4S"/>
</dbReference>
<dbReference type="SUPFAM" id="SSF54862">
    <property type="entry name" value="4Fe-4S ferredoxins"/>
    <property type="match status" value="1"/>
</dbReference>
<evidence type="ECO:0000256" key="3">
    <source>
        <dbReference type="ARBA" id="ARBA00022737"/>
    </source>
</evidence>
<keyword evidence="8" id="KW-0560">Oxidoreductase</keyword>
<dbReference type="PROSITE" id="PS51379">
    <property type="entry name" value="4FE4S_FER_2"/>
    <property type="match status" value="2"/>
</dbReference>
<keyword evidence="6" id="KW-0813">Transport</keyword>